<evidence type="ECO:0000313" key="1">
    <source>
        <dbReference type="EMBL" id="PJE69362.1"/>
    </source>
</evidence>
<proteinExistence type="predicted"/>
<organism evidence="1 2">
    <name type="scientific">Candidatus Shapirobacteria bacterium CG10_big_fil_rev_8_21_14_0_10_38_14</name>
    <dbReference type="NCBI Taxonomy" id="1974483"/>
    <lineage>
        <taxon>Bacteria</taxon>
        <taxon>Candidatus Shapironibacteriota</taxon>
    </lineage>
</organism>
<gene>
    <name evidence="1" type="ORF">COU96_00150</name>
</gene>
<dbReference type="AlphaFoldDB" id="A0A2M8L6D1"/>
<evidence type="ECO:0000313" key="2">
    <source>
        <dbReference type="Proteomes" id="UP000229500"/>
    </source>
</evidence>
<sequence length="95" mass="11084">MKINFFKKKREEIPEQIFETEAIRAVDIVAPSSIEIKSSHLVLGERLVQSYFIFSYPRYLTTAWFAPVINLDIPMDISFFIHPIDAGLILKQLRK</sequence>
<dbReference type="Proteomes" id="UP000229500">
    <property type="component" value="Unassembled WGS sequence"/>
</dbReference>
<name>A0A2M8L6D1_9BACT</name>
<dbReference type="EMBL" id="PFEL01000009">
    <property type="protein sequence ID" value="PJE69362.1"/>
    <property type="molecule type" value="Genomic_DNA"/>
</dbReference>
<comment type="caution">
    <text evidence="1">The sequence shown here is derived from an EMBL/GenBank/DDBJ whole genome shotgun (WGS) entry which is preliminary data.</text>
</comment>
<protein>
    <submittedName>
        <fullName evidence="1">Conjugal transfer protein TraC</fullName>
    </submittedName>
</protein>
<reference evidence="2" key="1">
    <citation type="submission" date="2017-09" db="EMBL/GenBank/DDBJ databases">
        <title>Depth-based differentiation of microbial function through sediment-hosted aquifers and enrichment of novel symbionts in the deep terrestrial subsurface.</title>
        <authorList>
            <person name="Probst A.J."/>
            <person name="Ladd B."/>
            <person name="Jarett J.K."/>
            <person name="Geller-Mcgrath D.E."/>
            <person name="Sieber C.M.K."/>
            <person name="Emerson J.B."/>
            <person name="Anantharaman K."/>
            <person name="Thomas B.C."/>
            <person name="Malmstrom R."/>
            <person name="Stieglmeier M."/>
            <person name="Klingl A."/>
            <person name="Woyke T."/>
            <person name="Ryan C.M."/>
            <person name="Banfield J.F."/>
        </authorList>
    </citation>
    <scope>NUCLEOTIDE SEQUENCE [LARGE SCALE GENOMIC DNA]</scope>
</reference>
<feature type="non-terminal residue" evidence="1">
    <location>
        <position position="95"/>
    </location>
</feature>
<accession>A0A2M8L6D1</accession>